<dbReference type="GO" id="GO:0046872">
    <property type="term" value="F:metal ion binding"/>
    <property type="evidence" value="ECO:0007669"/>
    <property type="project" value="UniProtKB-UniRule"/>
</dbReference>
<feature type="domain" description="Radical SAM core" evidence="4">
    <location>
        <begin position="1"/>
        <end position="229"/>
    </location>
</feature>
<proteinExistence type="inferred from homology"/>
<keyword evidence="3" id="KW-0408">Iron</keyword>
<dbReference type="SFLD" id="SFLDF00562">
    <property type="entry name" value="HemN-like__clustered_with_heat"/>
    <property type="match status" value="1"/>
</dbReference>
<dbReference type="EMBL" id="CP046314">
    <property type="protein sequence ID" value="QGS08726.1"/>
    <property type="molecule type" value="Genomic_DNA"/>
</dbReference>
<dbReference type="SMART" id="SM00729">
    <property type="entry name" value="Elp3"/>
    <property type="match status" value="1"/>
</dbReference>
<dbReference type="InterPro" id="IPR006638">
    <property type="entry name" value="Elp3/MiaA/NifB-like_rSAM"/>
</dbReference>
<protein>
    <recommendedName>
        <fullName evidence="2 3">Heme chaperone HemW</fullName>
    </recommendedName>
</protein>
<dbReference type="InterPro" id="IPR010723">
    <property type="entry name" value="HemN_C"/>
</dbReference>
<keyword evidence="3" id="KW-0949">S-adenosyl-L-methionine</keyword>
<evidence type="ECO:0000313" key="5">
    <source>
        <dbReference type="EMBL" id="QGS08726.1"/>
    </source>
</evidence>
<dbReference type="InterPro" id="IPR023404">
    <property type="entry name" value="rSAM_horseshoe"/>
</dbReference>
<evidence type="ECO:0000256" key="3">
    <source>
        <dbReference type="RuleBase" id="RU364116"/>
    </source>
</evidence>
<dbReference type="CDD" id="cd01335">
    <property type="entry name" value="Radical_SAM"/>
    <property type="match status" value="1"/>
</dbReference>
<dbReference type="PROSITE" id="PS51918">
    <property type="entry name" value="RADICAL_SAM"/>
    <property type="match status" value="1"/>
</dbReference>
<dbReference type="InterPro" id="IPR058240">
    <property type="entry name" value="rSAM_sf"/>
</dbReference>
<dbReference type="SFLD" id="SFLDF00288">
    <property type="entry name" value="HemN-like__clustered_with_nucl"/>
    <property type="match status" value="1"/>
</dbReference>
<dbReference type="SFLD" id="SFLDS00029">
    <property type="entry name" value="Radical_SAM"/>
    <property type="match status" value="1"/>
</dbReference>
<dbReference type="SUPFAM" id="SSF102114">
    <property type="entry name" value="Radical SAM enzymes"/>
    <property type="match status" value="1"/>
</dbReference>
<dbReference type="PANTHER" id="PTHR13932">
    <property type="entry name" value="COPROPORPHYRINIGEN III OXIDASE"/>
    <property type="match status" value="1"/>
</dbReference>
<sequence>MKGEIRGVYIHIPFCKYICSYCDFNKFYIQRQPVDKYIDCLIDEINSMDKVQNIETIYIGGGTPSALNDEQLHRLLSALRKKIPQQLREFTFEANPEDLVDSRVALVKEYGVDRISMGVQTFNDELLKILGRGHVAGDVDMAITNCKKYGIKDINVDLMFSLPKQTMEDLFVSMQKVVEYDISHVSCYSLILEQKTKLYNQVRDKKVTLPSNETEEKMYDEVINFLTANGYNQYEISNFARPEHESVHNSSYWENIEYYGLGAGAHGYIDGVRYANQGALKFYIDSMLEKGHARREEHTVTDKEKIEEEMFLGLRLLKGVDLNTFEEKYGKRAEKIFKEVIDKNIKIGYLEIDDNKLRLTRKGLFYGNEVFSEFLLD</sequence>
<dbReference type="SFLD" id="SFLDG01065">
    <property type="entry name" value="anaerobic_coproporphyrinogen-I"/>
    <property type="match status" value="1"/>
</dbReference>
<keyword evidence="3" id="KW-0349">Heme</keyword>
<dbReference type="GO" id="GO:0005737">
    <property type="term" value="C:cytoplasm"/>
    <property type="evidence" value="ECO:0007669"/>
    <property type="project" value="UniProtKB-SubCell"/>
</dbReference>
<comment type="function">
    <text evidence="3">Probably acts as a heme chaperone, transferring heme to an unknown acceptor. Binds one molecule of heme per monomer, possibly covalently. Binds 1 [4Fe-4S] cluster. The cluster is coordinated with 3 cysteines and an exchangeable S-adenosyl-L-methionine.</text>
</comment>
<dbReference type="RefSeq" id="WP_004632942.1">
    <property type="nucleotide sequence ID" value="NZ_CP046314.1"/>
</dbReference>
<dbReference type="Pfam" id="PF06969">
    <property type="entry name" value="HemN_C"/>
    <property type="match status" value="1"/>
</dbReference>
<organism evidence="5 6">
    <name type="scientific">Gemella morbillorum</name>
    <dbReference type="NCBI Taxonomy" id="29391"/>
    <lineage>
        <taxon>Bacteria</taxon>
        <taxon>Bacillati</taxon>
        <taxon>Bacillota</taxon>
        <taxon>Bacilli</taxon>
        <taxon>Bacillales</taxon>
        <taxon>Gemellaceae</taxon>
        <taxon>Gemella</taxon>
    </lineage>
</organism>
<keyword evidence="3" id="KW-0143">Chaperone</keyword>
<reference evidence="5 6" key="1">
    <citation type="submission" date="2019-11" db="EMBL/GenBank/DDBJ databases">
        <title>FDA dAtabase for Regulatory Grade micrObial Sequences (FDA-ARGOS): Supporting development and validation of Infectious Disease Dx tests.</title>
        <authorList>
            <person name="Turner S."/>
            <person name="Byrd R."/>
            <person name="Tallon L."/>
            <person name="Sadzewicz L."/>
            <person name="Vavikolanu K."/>
            <person name="Mehta A."/>
            <person name="Aluvathingal J."/>
            <person name="Nadendla S."/>
            <person name="Myers T."/>
            <person name="Yan Y."/>
            <person name="Sichtig H."/>
        </authorList>
    </citation>
    <scope>NUCLEOTIDE SEQUENCE [LARGE SCALE GENOMIC DNA]</scope>
    <source>
        <strain evidence="5 6">FDAARGOS_741</strain>
    </source>
</reference>
<keyword evidence="3" id="KW-0963">Cytoplasm</keyword>
<dbReference type="Pfam" id="PF04055">
    <property type="entry name" value="Radical_SAM"/>
    <property type="match status" value="1"/>
</dbReference>
<dbReference type="Gene3D" id="3.80.30.20">
    <property type="entry name" value="tm_1862 like domain"/>
    <property type="match status" value="1"/>
</dbReference>
<dbReference type="GO" id="GO:0051539">
    <property type="term" value="F:4 iron, 4 sulfur cluster binding"/>
    <property type="evidence" value="ECO:0007669"/>
    <property type="project" value="UniProtKB-UniRule"/>
</dbReference>
<dbReference type="InterPro" id="IPR004559">
    <property type="entry name" value="HemW-like"/>
</dbReference>
<dbReference type="SFLD" id="SFLDG01082">
    <property type="entry name" value="B12-binding_domain_containing"/>
    <property type="match status" value="1"/>
</dbReference>
<evidence type="ECO:0000256" key="2">
    <source>
        <dbReference type="ARBA" id="ARBA00017228"/>
    </source>
</evidence>
<dbReference type="InterPro" id="IPR007197">
    <property type="entry name" value="rSAM"/>
</dbReference>
<comment type="similarity">
    <text evidence="1">Belongs to the anaerobic coproporphyrinogen-III oxidase family. HemW subfamily.</text>
</comment>
<accession>A0AAP9KSR2</accession>
<comment type="subcellular location">
    <subcellularLocation>
        <location evidence="3">Cytoplasm</location>
    </subcellularLocation>
</comment>
<dbReference type="GO" id="GO:0006779">
    <property type="term" value="P:porphyrin-containing compound biosynthetic process"/>
    <property type="evidence" value="ECO:0007669"/>
    <property type="project" value="InterPro"/>
</dbReference>
<name>A0AAP9KSR2_9BACL</name>
<keyword evidence="3" id="KW-0411">Iron-sulfur</keyword>
<dbReference type="InterPro" id="IPR034505">
    <property type="entry name" value="Coproporphyrinogen-III_oxidase"/>
</dbReference>
<dbReference type="AlphaFoldDB" id="A0AAP9KSR2"/>
<evidence type="ECO:0000259" key="4">
    <source>
        <dbReference type="PROSITE" id="PS51918"/>
    </source>
</evidence>
<dbReference type="Proteomes" id="UP000425411">
    <property type="component" value="Chromosome"/>
</dbReference>
<keyword evidence="6" id="KW-1185">Reference proteome</keyword>
<evidence type="ECO:0000313" key="6">
    <source>
        <dbReference type="Proteomes" id="UP000425411"/>
    </source>
</evidence>
<dbReference type="NCBIfam" id="TIGR00539">
    <property type="entry name" value="hemN_rel"/>
    <property type="match status" value="1"/>
</dbReference>
<dbReference type="GO" id="GO:0004109">
    <property type="term" value="F:coproporphyrinogen oxidase activity"/>
    <property type="evidence" value="ECO:0007669"/>
    <property type="project" value="InterPro"/>
</dbReference>
<dbReference type="PANTHER" id="PTHR13932:SF5">
    <property type="entry name" value="RADICAL S-ADENOSYL METHIONINE DOMAIN-CONTAINING PROTEIN 1, MITOCHONDRIAL"/>
    <property type="match status" value="1"/>
</dbReference>
<evidence type="ECO:0000256" key="1">
    <source>
        <dbReference type="ARBA" id="ARBA00006100"/>
    </source>
</evidence>
<keyword evidence="3" id="KW-0004">4Fe-4S</keyword>
<gene>
    <name evidence="5" type="ORF">FOC49_01950</name>
</gene>
<keyword evidence="3" id="KW-0479">Metal-binding</keyword>